<protein>
    <submittedName>
        <fullName evidence="4">Leucine Rich Repeat family protein</fullName>
    </submittedName>
</protein>
<evidence type="ECO:0000313" key="5">
    <source>
        <dbReference type="Proteomes" id="UP001396898"/>
    </source>
</evidence>
<proteinExistence type="predicted"/>
<evidence type="ECO:0000256" key="3">
    <source>
        <dbReference type="SAM" id="MobiDB-lite"/>
    </source>
</evidence>
<keyword evidence="5" id="KW-1185">Reference proteome</keyword>
<dbReference type="Proteomes" id="UP001396898">
    <property type="component" value="Unassembled WGS sequence"/>
</dbReference>
<evidence type="ECO:0000256" key="2">
    <source>
        <dbReference type="ARBA" id="ARBA00022737"/>
    </source>
</evidence>
<evidence type="ECO:0000313" key="4">
    <source>
        <dbReference type="EMBL" id="KAK8008895.1"/>
    </source>
</evidence>
<dbReference type="SUPFAM" id="SSF52058">
    <property type="entry name" value="L domain-like"/>
    <property type="match status" value="1"/>
</dbReference>
<gene>
    <name evidence="4" type="ORF">PG991_011446</name>
</gene>
<comment type="caution">
    <text evidence="4">The sequence shown here is derived from an EMBL/GenBank/DDBJ whole genome shotgun (WGS) entry which is preliminary data.</text>
</comment>
<organism evidence="4 5">
    <name type="scientific">Apiospora marii</name>
    <dbReference type="NCBI Taxonomy" id="335849"/>
    <lineage>
        <taxon>Eukaryota</taxon>
        <taxon>Fungi</taxon>
        <taxon>Dikarya</taxon>
        <taxon>Ascomycota</taxon>
        <taxon>Pezizomycotina</taxon>
        <taxon>Sordariomycetes</taxon>
        <taxon>Xylariomycetidae</taxon>
        <taxon>Amphisphaeriales</taxon>
        <taxon>Apiosporaceae</taxon>
        <taxon>Apiospora</taxon>
    </lineage>
</organism>
<dbReference type="InterPro" id="IPR032675">
    <property type="entry name" value="LRR_dom_sf"/>
</dbReference>
<dbReference type="PANTHER" id="PTHR48051">
    <property type="match status" value="1"/>
</dbReference>
<dbReference type="PANTHER" id="PTHR48051:SF1">
    <property type="entry name" value="RAS SUPPRESSOR PROTEIN 1"/>
    <property type="match status" value="1"/>
</dbReference>
<dbReference type="InterPro" id="IPR050216">
    <property type="entry name" value="LRR_domain-containing"/>
</dbReference>
<name>A0ABR1REG9_9PEZI</name>
<reference evidence="4 5" key="1">
    <citation type="submission" date="2023-01" db="EMBL/GenBank/DDBJ databases">
        <title>Analysis of 21 Apiospora genomes using comparative genomics revels a genus with tremendous synthesis potential of carbohydrate active enzymes and secondary metabolites.</title>
        <authorList>
            <person name="Sorensen T."/>
        </authorList>
    </citation>
    <scope>NUCLEOTIDE SEQUENCE [LARGE SCALE GENOMIC DNA]</scope>
    <source>
        <strain evidence="4 5">CBS 20057</strain>
    </source>
</reference>
<evidence type="ECO:0000256" key="1">
    <source>
        <dbReference type="ARBA" id="ARBA00022614"/>
    </source>
</evidence>
<keyword evidence="1" id="KW-0433">Leucine-rich repeat</keyword>
<feature type="region of interest" description="Disordered" evidence="3">
    <location>
        <begin position="1"/>
        <end position="51"/>
    </location>
</feature>
<accession>A0ABR1REG9</accession>
<feature type="compositionally biased region" description="Pro residues" evidence="3">
    <location>
        <begin position="1"/>
        <end position="11"/>
    </location>
</feature>
<sequence>MADEPTLPPLPSVSWDSGSQSFTRKRVRGANNAPPIFSNSSDPAVFSSDDDPNVENYAQGGRQRKKRYVGSWFHQHPASGDSAFGDEVRPNPKTKRTFQRQFDSGVWMGSDISTDMEEVGMEIGLTANPRIPQLNVSRPVTVPSPAEREAHRRIKEAIDLGRENLDLTSLGLERLSDAVLSSLSELSCTPLVTDGVPFEHKDPALKIFLSGNPLIRAPSALFKLEFLSVLSLRNTQIIELPPAIGYLRNLKTLNISLTRLRYLPAELLDLMTFDGKLKELMIHPNPFHQPDQRQYQGALFPSLSDEPQDALLLHETEGKKAYDGRTIRAWLEKDASLPEDEEFRHRTSLPLDVWQMLLAARSPVQFTDSRGVQLSQFTLPELPTEDGVSPLVVETEELTSPPTLPRSVRDSNATATSFSRVPSLMEIALRSCSRTAHREQLPEWLEGSDPHHLADTLRDLNAQADANGNSGTVPCSTCRKPVVRPLAQWIEWWDLGMVSLINGLSICPIDISELDKKSVPFMKRACSWGCLPKSTPYGTSFPGTVKFSFAPEPEVEEG</sequence>
<dbReference type="Gene3D" id="3.80.10.10">
    <property type="entry name" value="Ribonuclease Inhibitor"/>
    <property type="match status" value="1"/>
</dbReference>
<dbReference type="EMBL" id="JAQQWI010000016">
    <property type="protein sequence ID" value="KAK8008895.1"/>
    <property type="molecule type" value="Genomic_DNA"/>
</dbReference>
<keyword evidence="2" id="KW-0677">Repeat</keyword>